<dbReference type="AlphaFoldDB" id="A0A507BWC3"/>
<keyword evidence="2" id="KW-1185">Reference proteome</keyword>
<dbReference type="RefSeq" id="XP_031022691.1">
    <property type="nucleotide sequence ID" value="XM_031171350.1"/>
</dbReference>
<gene>
    <name evidence="1" type="ORF">SmJEL517_g05424</name>
</gene>
<protein>
    <recommendedName>
        <fullName evidence="3">DUF962 domain-containing protein</fullName>
    </recommendedName>
</protein>
<dbReference type="GeneID" id="42006647"/>
<comment type="caution">
    <text evidence="1">The sequence shown here is derived from an EMBL/GenBank/DDBJ whole genome shotgun (WGS) entry which is preliminary data.</text>
</comment>
<name>A0A507BWC3_9FUNG</name>
<evidence type="ECO:0008006" key="3">
    <source>
        <dbReference type="Google" id="ProtNLM"/>
    </source>
</evidence>
<proteinExistence type="predicted"/>
<evidence type="ECO:0000313" key="1">
    <source>
        <dbReference type="EMBL" id="TPX31199.1"/>
    </source>
</evidence>
<accession>A0A507BWC3</accession>
<reference evidence="1 2" key="1">
    <citation type="journal article" date="2019" name="Sci. Rep.">
        <title>Comparative genomics of chytrid fungi reveal insights into the obligate biotrophic and pathogenic lifestyle of Synchytrium endobioticum.</title>
        <authorList>
            <person name="van de Vossenberg B.T.L.H."/>
            <person name="Warris S."/>
            <person name="Nguyen H.D.T."/>
            <person name="van Gent-Pelzer M.P.E."/>
            <person name="Joly D.L."/>
            <person name="van de Geest H.C."/>
            <person name="Bonants P.J.M."/>
            <person name="Smith D.S."/>
            <person name="Levesque C.A."/>
            <person name="van der Lee T.A.J."/>
        </authorList>
    </citation>
    <scope>NUCLEOTIDE SEQUENCE [LARGE SCALE GENOMIC DNA]</scope>
    <source>
        <strain evidence="1 2">JEL517</strain>
    </source>
</reference>
<dbReference type="OrthoDB" id="5511466at2759"/>
<dbReference type="PANTHER" id="PTHR34205">
    <property type="entry name" value="TRANSMEMBRANE PROTEIN"/>
    <property type="match status" value="1"/>
</dbReference>
<dbReference type="Pfam" id="PF06127">
    <property type="entry name" value="Mpo1-like"/>
    <property type="match status" value="1"/>
</dbReference>
<dbReference type="EMBL" id="QEAO01000049">
    <property type="protein sequence ID" value="TPX31199.1"/>
    <property type="molecule type" value="Genomic_DNA"/>
</dbReference>
<organism evidence="1 2">
    <name type="scientific">Synchytrium microbalum</name>
    <dbReference type="NCBI Taxonomy" id="1806994"/>
    <lineage>
        <taxon>Eukaryota</taxon>
        <taxon>Fungi</taxon>
        <taxon>Fungi incertae sedis</taxon>
        <taxon>Chytridiomycota</taxon>
        <taxon>Chytridiomycota incertae sedis</taxon>
        <taxon>Chytridiomycetes</taxon>
        <taxon>Synchytriales</taxon>
        <taxon>Synchytriaceae</taxon>
        <taxon>Synchytrium</taxon>
    </lineage>
</organism>
<evidence type="ECO:0000313" key="2">
    <source>
        <dbReference type="Proteomes" id="UP000319731"/>
    </source>
</evidence>
<sequence length="102" mass="11788">MPADGFKTFDDFYPFYLGEHSLAVTRRFHVIGTTTMMGIIAYAVTSQKPRLLPLAILQAYTWSWFSHFVFEGNKPATWTYPIWSAMGDFKMFYEVISGQRSV</sequence>
<dbReference type="PANTHER" id="PTHR34205:SF2">
    <property type="entry name" value="DUF962 DOMAIN-CONTAINING PROTEIN"/>
    <property type="match status" value="1"/>
</dbReference>
<dbReference type="Proteomes" id="UP000319731">
    <property type="component" value="Unassembled WGS sequence"/>
</dbReference>
<dbReference type="InterPro" id="IPR009305">
    <property type="entry name" value="Mpo1-like"/>
</dbReference>